<dbReference type="GeneID" id="27351936"/>
<feature type="region of interest" description="Disordered" evidence="1">
    <location>
        <begin position="1"/>
        <end position="32"/>
    </location>
</feature>
<organism evidence="2 3">
    <name type="scientific">Cladophialophora immunda</name>
    <dbReference type="NCBI Taxonomy" id="569365"/>
    <lineage>
        <taxon>Eukaryota</taxon>
        <taxon>Fungi</taxon>
        <taxon>Dikarya</taxon>
        <taxon>Ascomycota</taxon>
        <taxon>Pezizomycotina</taxon>
        <taxon>Eurotiomycetes</taxon>
        <taxon>Chaetothyriomycetidae</taxon>
        <taxon>Chaetothyriales</taxon>
        <taxon>Herpotrichiellaceae</taxon>
        <taxon>Cladophialophora</taxon>
    </lineage>
</organism>
<dbReference type="HOGENOM" id="CLU_2209750_0_0_1"/>
<reference evidence="2 3" key="1">
    <citation type="submission" date="2015-01" db="EMBL/GenBank/DDBJ databases">
        <title>The Genome Sequence of Cladophialophora immunda CBS83496.</title>
        <authorList>
            <consortium name="The Broad Institute Genomics Platform"/>
            <person name="Cuomo C."/>
            <person name="de Hoog S."/>
            <person name="Gorbushina A."/>
            <person name="Stielow B."/>
            <person name="Teixiera M."/>
            <person name="Abouelleil A."/>
            <person name="Chapman S.B."/>
            <person name="Priest M."/>
            <person name="Young S.K."/>
            <person name="Wortman J."/>
            <person name="Nusbaum C."/>
            <person name="Birren B."/>
        </authorList>
    </citation>
    <scope>NUCLEOTIDE SEQUENCE [LARGE SCALE GENOMIC DNA]</scope>
    <source>
        <strain evidence="2 3">CBS 83496</strain>
    </source>
</reference>
<evidence type="ECO:0000313" key="2">
    <source>
        <dbReference type="EMBL" id="KIW21832.1"/>
    </source>
</evidence>
<dbReference type="RefSeq" id="XP_016242048.1">
    <property type="nucleotide sequence ID" value="XM_016400304.1"/>
</dbReference>
<evidence type="ECO:0000313" key="3">
    <source>
        <dbReference type="Proteomes" id="UP000054466"/>
    </source>
</evidence>
<dbReference type="EMBL" id="KN847147">
    <property type="protein sequence ID" value="KIW21832.1"/>
    <property type="molecule type" value="Genomic_DNA"/>
</dbReference>
<protein>
    <submittedName>
        <fullName evidence="2">Uncharacterized protein</fullName>
    </submittedName>
</protein>
<dbReference type="Proteomes" id="UP000054466">
    <property type="component" value="Unassembled WGS sequence"/>
</dbReference>
<dbReference type="VEuPathDB" id="FungiDB:PV07_12742"/>
<dbReference type="AlphaFoldDB" id="A0A0D2AAN2"/>
<accession>A0A0D2AAN2</accession>
<gene>
    <name evidence="2" type="ORF">PV07_12742</name>
</gene>
<name>A0A0D2AAN2_9EURO</name>
<proteinExistence type="predicted"/>
<feature type="compositionally biased region" description="Polar residues" evidence="1">
    <location>
        <begin position="1"/>
        <end position="11"/>
    </location>
</feature>
<keyword evidence="3" id="KW-1185">Reference proteome</keyword>
<sequence length="107" mass="12155">MTTGDTRPNSSRHCDALGKLRQTSQPREPRVTNVPIYLKKSIPCRQPRRPPLSTRTGIKPQAFTRIRRSITLSTRDGSASPTPTQKHPVSIRGYLAGWFRPSQYPMR</sequence>
<evidence type="ECO:0000256" key="1">
    <source>
        <dbReference type="SAM" id="MobiDB-lite"/>
    </source>
</evidence>